<dbReference type="EMBL" id="CP041372">
    <property type="protein sequence ID" value="QKS72685.1"/>
    <property type="molecule type" value="Genomic_DNA"/>
</dbReference>
<evidence type="ECO:0000256" key="1">
    <source>
        <dbReference type="ARBA" id="ARBA00004651"/>
    </source>
</evidence>
<feature type="transmembrane region" description="Helical" evidence="6">
    <location>
        <begin position="230"/>
        <end position="249"/>
    </location>
</feature>
<keyword evidence="4 6" id="KW-1133">Transmembrane helix</keyword>
<dbReference type="InterPro" id="IPR003838">
    <property type="entry name" value="ABC3_permease_C"/>
</dbReference>
<comment type="similarity">
    <text evidence="6">Belongs to the ABC-4 integral membrane protein family.</text>
</comment>
<keyword evidence="2 6" id="KW-1003">Cell membrane</keyword>
<dbReference type="PANTHER" id="PTHR46795:SF3">
    <property type="entry name" value="ABC TRANSPORTER PERMEASE"/>
    <property type="match status" value="1"/>
</dbReference>
<dbReference type="AlphaFoldDB" id="A0A859FJA9"/>
<feature type="transmembrane region" description="Helical" evidence="6">
    <location>
        <begin position="153"/>
        <end position="177"/>
    </location>
</feature>
<keyword evidence="3 6" id="KW-0812">Transmembrane</keyword>
<dbReference type="RefSeq" id="WP_176010655.1">
    <property type="nucleotide sequence ID" value="NZ_CP041372.2"/>
</dbReference>
<evidence type="ECO:0000259" key="7">
    <source>
        <dbReference type="Pfam" id="PF02687"/>
    </source>
</evidence>
<evidence type="ECO:0000313" key="8">
    <source>
        <dbReference type="EMBL" id="QKS72685.1"/>
    </source>
</evidence>
<dbReference type="InterPro" id="IPR052536">
    <property type="entry name" value="ABC-4_Integral_Memb_Prot"/>
</dbReference>
<dbReference type="GO" id="GO:0005886">
    <property type="term" value="C:plasma membrane"/>
    <property type="evidence" value="ECO:0007669"/>
    <property type="project" value="UniProtKB-SubCell"/>
</dbReference>
<keyword evidence="5 6" id="KW-0472">Membrane</keyword>
<accession>A0A859FJA9</accession>
<protein>
    <submittedName>
        <fullName evidence="8">ABC transporter permease</fullName>
    </submittedName>
</protein>
<dbReference type="PIRSF" id="PIRSF018968">
    <property type="entry name" value="ABC_permease_BceB"/>
    <property type="match status" value="1"/>
</dbReference>
<dbReference type="KEGG" id="psua:FLK61_39415"/>
<dbReference type="Proteomes" id="UP000318138">
    <property type="component" value="Chromosome"/>
</dbReference>
<evidence type="ECO:0000256" key="3">
    <source>
        <dbReference type="ARBA" id="ARBA00022692"/>
    </source>
</evidence>
<dbReference type="Pfam" id="PF02687">
    <property type="entry name" value="FtsX"/>
    <property type="match status" value="1"/>
</dbReference>
<comment type="subcellular location">
    <subcellularLocation>
        <location evidence="1 6">Cell membrane</location>
        <topology evidence="1 6">Multi-pass membrane protein</topology>
    </subcellularLocation>
</comment>
<reference evidence="9" key="1">
    <citation type="submission" date="2019-07" db="EMBL/GenBank/DDBJ databases">
        <title>Bacillus alkalisoli sp. nov. isolated from saline soil.</title>
        <authorList>
            <person name="Sun J.-Q."/>
            <person name="Xu L."/>
        </authorList>
    </citation>
    <scope>NUCLEOTIDE SEQUENCE [LARGE SCALE GENOMIC DNA]</scope>
    <source>
        <strain evidence="9">M4U3P1</strain>
    </source>
</reference>
<feature type="transmembrane region" description="Helical" evidence="6">
    <location>
        <begin position="572"/>
        <end position="590"/>
    </location>
</feature>
<feature type="transmembrane region" description="Helical" evidence="6">
    <location>
        <begin position="198"/>
        <end position="218"/>
    </location>
</feature>
<gene>
    <name evidence="8" type="ORF">FLK61_39415</name>
</gene>
<feature type="transmembrane region" description="Helical" evidence="6">
    <location>
        <begin position="18"/>
        <end position="38"/>
    </location>
</feature>
<dbReference type="PANTHER" id="PTHR46795">
    <property type="entry name" value="ABC TRANSPORTER PERMEASE-RELATED-RELATED"/>
    <property type="match status" value="1"/>
</dbReference>
<name>A0A859FJA9_9BACI</name>
<organism evidence="8 9">
    <name type="scientific">Paenalkalicoccus suaedae</name>
    <dbReference type="NCBI Taxonomy" id="2592382"/>
    <lineage>
        <taxon>Bacteria</taxon>
        <taxon>Bacillati</taxon>
        <taxon>Bacillota</taxon>
        <taxon>Bacilli</taxon>
        <taxon>Bacillales</taxon>
        <taxon>Bacillaceae</taxon>
        <taxon>Paenalkalicoccus</taxon>
    </lineage>
</organism>
<proteinExistence type="inferred from homology"/>
<evidence type="ECO:0000256" key="6">
    <source>
        <dbReference type="PIRNR" id="PIRNR018968"/>
    </source>
</evidence>
<feature type="transmembrane region" description="Helical" evidence="6">
    <location>
        <begin position="111"/>
        <end position="141"/>
    </location>
</feature>
<keyword evidence="6" id="KW-0813">Transport</keyword>
<evidence type="ECO:0000256" key="4">
    <source>
        <dbReference type="ARBA" id="ARBA00022989"/>
    </source>
</evidence>
<keyword evidence="9" id="KW-1185">Reference proteome</keyword>
<dbReference type="GO" id="GO:0055085">
    <property type="term" value="P:transmembrane transport"/>
    <property type="evidence" value="ECO:0007669"/>
    <property type="project" value="UniProtKB-UniRule"/>
</dbReference>
<feature type="transmembrane region" description="Helical" evidence="6">
    <location>
        <begin position="58"/>
        <end position="81"/>
    </location>
</feature>
<evidence type="ECO:0000256" key="2">
    <source>
        <dbReference type="ARBA" id="ARBA00022475"/>
    </source>
</evidence>
<evidence type="ECO:0000313" key="9">
    <source>
        <dbReference type="Proteomes" id="UP000318138"/>
    </source>
</evidence>
<feature type="transmembrane region" description="Helical" evidence="6">
    <location>
        <begin position="513"/>
        <end position="537"/>
    </location>
</feature>
<feature type="domain" description="ABC3 transporter permease C-terminal" evidence="7">
    <location>
        <begin position="61"/>
        <end position="168"/>
    </location>
</feature>
<evidence type="ECO:0000256" key="5">
    <source>
        <dbReference type="ARBA" id="ARBA00023136"/>
    </source>
</evidence>
<feature type="transmembrane region" description="Helical" evidence="6">
    <location>
        <begin position="290"/>
        <end position="312"/>
    </location>
</feature>
<feature type="transmembrane region" description="Helical" evidence="6">
    <location>
        <begin position="596"/>
        <end position="619"/>
    </location>
</feature>
<sequence length="635" mass="70652">MKTSTLVLRSMKKNISMYYLYFFAMIFSISLYFIFATLQNDRTVMNMVQASTNFATSFQVAGFLLISITIVFTIYATNIFIRRRSQEIGLYQLIGLSKGWVARVLILEHTLLGIGALLVGLLVGALLSRLFLVLFVTMIGLEVTFGLTFSVQALVQSLAVFTCLLAVTVVQITWTVYRSTLLQLFKANQHGDAIVKRPTIVSALLGATGLALIVLGYFLSTFMVENADDLLLFMLAVIASTIGGTYLVFRTSIGWLLSMFRQKKNGDLGLYNSLSVAPLMHRMKGNANSLTLITVLSAMTITMISLSFSLYYNTEEDTRIAMPYDFAVENMGEEAATIAEQLNDVQIGFESGQIEAVRFLGAWEEGASTVFLLLPAEQVVEAGLNVAIPNEGEAIYFNSRAVIEQTDVSLPIGVQVGDGGAEAFTVTDFKLENAMNYRFYGNQMVVNEETFEQVRGSLQEEAAVESEELVYDTFQVTDEERSDVASAIFLSNVEDDAFLTDFYSDYESARQTFGLLIFIAGILGFVFILSTGSILYFKQMTEAEQERSYYVTMRQLGFQVSDMMKGIRRKQYVVFLLPLGIGILHAAFALKVGSVLMAASMLTPILISMAVYILIYLIFMMITIQYYKKIVQDAL</sequence>
<dbReference type="InterPro" id="IPR027022">
    <property type="entry name" value="ABC_permease_BceB-typ"/>
</dbReference>